<keyword evidence="3" id="KW-1185">Reference proteome</keyword>
<feature type="region of interest" description="Disordered" evidence="1">
    <location>
        <begin position="71"/>
        <end position="96"/>
    </location>
</feature>
<protein>
    <recommendedName>
        <fullName evidence="4">Transposase</fullName>
    </recommendedName>
</protein>
<dbReference type="AlphaFoldDB" id="A0A936ZBG7"/>
<organism evidence="2 3">
    <name type="scientific">Microvirga aerilata</name>
    <dbReference type="NCBI Taxonomy" id="670292"/>
    <lineage>
        <taxon>Bacteria</taxon>
        <taxon>Pseudomonadati</taxon>
        <taxon>Pseudomonadota</taxon>
        <taxon>Alphaproteobacteria</taxon>
        <taxon>Hyphomicrobiales</taxon>
        <taxon>Methylobacteriaceae</taxon>
        <taxon>Microvirga</taxon>
    </lineage>
</organism>
<dbReference type="Proteomes" id="UP000605848">
    <property type="component" value="Unassembled WGS sequence"/>
</dbReference>
<name>A0A936ZBG7_9HYPH</name>
<dbReference type="EMBL" id="JAEQMY010000047">
    <property type="protein sequence ID" value="MBL0406661.1"/>
    <property type="molecule type" value="Genomic_DNA"/>
</dbReference>
<evidence type="ECO:0000313" key="3">
    <source>
        <dbReference type="Proteomes" id="UP000605848"/>
    </source>
</evidence>
<evidence type="ECO:0000313" key="2">
    <source>
        <dbReference type="EMBL" id="MBL0406661.1"/>
    </source>
</evidence>
<evidence type="ECO:0000256" key="1">
    <source>
        <dbReference type="SAM" id="MobiDB-lite"/>
    </source>
</evidence>
<comment type="caution">
    <text evidence="2">The sequence shown here is derived from an EMBL/GenBank/DDBJ whole genome shotgun (WGS) entry which is preliminary data.</text>
</comment>
<gene>
    <name evidence="2" type="ORF">JKG68_22165</name>
</gene>
<accession>A0A936ZBG7</accession>
<sequence>MTQEQERIKVLEREVRQANEIRAKPARILPRRSSTAAPSHEGVIDKHREAYGGEPICRVLAITPSTYYEHAARKADPDRRSARERQDAELTLTSRS</sequence>
<feature type="compositionally biased region" description="Basic and acidic residues" evidence="1">
    <location>
        <begin position="71"/>
        <end position="88"/>
    </location>
</feature>
<evidence type="ECO:0008006" key="4">
    <source>
        <dbReference type="Google" id="ProtNLM"/>
    </source>
</evidence>
<reference evidence="2" key="1">
    <citation type="submission" date="2021-01" db="EMBL/GenBank/DDBJ databases">
        <title>Microvirga sp.</title>
        <authorList>
            <person name="Kim M.K."/>
        </authorList>
    </citation>
    <scope>NUCLEOTIDE SEQUENCE</scope>
    <source>
        <strain evidence="2">5420S-16</strain>
    </source>
</reference>
<proteinExistence type="predicted"/>